<dbReference type="InterPro" id="IPR050283">
    <property type="entry name" value="E-box_TF_Regulators"/>
</dbReference>
<name>F6Z419_CIOIN</name>
<organism evidence="3 4">
    <name type="scientific">Ciona intestinalis</name>
    <name type="common">Transparent sea squirt</name>
    <name type="synonym">Ascidia intestinalis</name>
    <dbReference type="NCBI Taxonomy" id="7719"/>
    <lineage>
        <taxon>Eukaryota</taxon>
        <taxon>Metazoa</taxon>
        <taxon>Chordata</taxon>
        <taxon>Tunicata</taxon>
        <taxon>Ascidiacea</taxon>
        <taxon>Phlebobranchia</taxon>
        <taxon>Cionidae</taxon>
        <taxon>Ciona</taxon>
    </lineage>
</organism>
<evidence type="ECO:0000256" key="1">
    <source>
        <dbReference type="SAM" id="MobiDB-lite"/>
    </source>
</evidence>
<dbReference type="SMART" id="SM00353">
    <property type="entry name" value="HLH"/>
    <property type="match status" value="1"/>
</dbReference>
<dbReference type="PANTHER" id="PTHR23349:SF72">
    <property type="entry name" value="HLH54F"/>
    <property type="match status" value="1"/>
</dbReference>
<dbReference type="PROSITE" id="PS50888">
    <property type="entry name" value="BHLH"/>
    <property type="match status" value="1"/>
</dbReference>
<dbReference type="AlphaFoldDB" id="F6Z419"/>
<dbReference type="GeneTree" id="ENSGT00390000012843"/>
<evidence type="ECO:0000313" key="3">
    <source>
        <dbReference type="Ensembl" id="ENSCINP00000018982.3"/>
    </source>
</evidence>
<dbReference type="Ensembl" id="ENSCINT00000018982.3">
    <property type="protein sequence ID" value="ENSCINP00000018982.3"/>
    <property type="gene ID" value="ENSCING00000009336.3"/>
</dbReference>
<dbReference type="InterPro" id="IPR036638">
    <property type="entry name" value="HLH_DNA-bd_sf"/>
</dbReference>
<feature type="domain" description="BHLH" evidence="2">
    <location>
        <begin position="35"/>
        <end position="88"/>
    </location>
</feature>
<dbReference type="GO" id="GO:0000981">
    <property type="term" value="F:DNA-binding transcription factor activity, RNA polymerase II-specific"/>
    <property type="evidence" value="ECO:0000318"/>
    <property type="project" value="GO_Central"/>
</dbReference>
<reference evidence="4" key="1">
    <citation type="journal article" date="2002" name="Science">
        <title>The draft genome of Ciona intestinalis: insights into chordate and vertebrate origins.</title>
        <authorList>
            <person name="Dehal P."/>
            <person name="Satou Y."/>
            <person name="Campbell R.K."/>
            <person name="Chapman J."/>
            <person name="Degnan B."/>
            <person name="De Tomaso A."/>
            <person name="Davidson B."/>
            <person name="Di Gregorio A."/>
            <person name="Gelpke M."/>
            <person name="Goodstein D.M."/>
            <person name="Harafuji N."/>
            <person name="Hastings K.E."/>
            <person name="Ho I."/>
            <person name="Hotta K."/>
            <person name="Huang W."/>
            <person name="Kawashima T."/>
            <person name="Lemaire P."/>
            <person name="Martinez D."/>
            <person name="Meinertzhagen I.A."/>
            <person name="Necula S."/>
            <person name="Nonaka M."/>
            <person name="Putnam N."/>
            <person name="Rash S."/>
            <person name="Saiga H."/>
            <person name="Satake M."/>
            <person name="Terry A."/>
            <person name="Yamada L."/>
            <person name="Wang H.G."/>
            <person name="Awazu S."/>
            <person name="Azumi K."/>
            <person name="Boore J."/>
            <person name="Branno M."/>
            <person name="Chin-Bow S."/>
            <person name="DeSantis R."/>
            <person name="Doyle S."/>
            <person name="Francino P."/>
            <person name="Keys D.N."/>
            <person name="Haga S."/>
            <person name="Hayashi H."/>
            <person name="Hino K."/>
            <person name="Imai K.S."/>
            <person name="Inaba K."/>
            <person name="Kano S."/>
            <person name="Kobayashi K."/>
            <person name="Kobayashi M."/>
            <person name="Lee B.I."/>
            <person name="Makabe K.W."/>
            <person name="Manohar C."/>
            <person name="Matassi G."/>
            <person name="Medina M."/>
            <person name="Mochizuki Y."/>
            <person name="Mount S."/>
            <person name="Morishita T."/>
            <person name="Miura S."/>
            <person name="Nakayama A."/>
            <person name="Nishizaka S."/>
            <person name="Nomoto H."/>
            <person name="Ohta F."/>
            <person name="Oishi K."/>
            <person name="Rigoutsos I."/>
            <person name="Sano M."/>
            <person name="Sasaki A."/>
            <person name="Sasakura Y."/>
            <person name="Shoguchi E."/>
            <person name="Shin-i T."/>
            <person name="Spagnuolo A."/>
            <person name="Stainier D."/>
            <person name="Suzuki M.M."/>
            <person name="Tassy O."/>
            <person name="Takatori N."/>
            <person name="Tokuoka M."/>
            <person name="Yagi K."/>
            <person name="Yoshizaki F."/>
            <person name="Wada S."/>
            <person name="Zhang C."/>
            <person name="Hyatt P.D."/>
            <person name="Larimer F."/>
            <person name="Detter C."/>
            <person name="Doggett N."/>
            <person name="Glavina T."/>
            <person name="Hawkins T."/>
            <person name="Richardson P."/>
            <person name="Lucas S."/>
            <person name="Kohara Y."/>
            <person name="Levine M."/>
            <person name="Satoh N."/>
            <person name="Rokhsar D.S."/>
        </authorList>
    </citation>
    <scope>NUCLEOTIDE SEQUENCE [LARGE SCALE GENOMIC DNA]</scope>
</reference>
<dbReference type="HOGENOM" id="CLU_964829_0_0_1"/>
<dbReference type="OMA" id="HWNEESP"/>
<dbReference type="GO" id="GO:0000977">
    <property type="term" value="F:RNA polymerase II transcription regulatory region sequence-specific DNA binding"/>
    <property type="evidence" value="ECO:0000318"/>
    <property type="project" value="GO_Central"/>
</dbReference>
<dbReference type="InParanoid" id="F6Z419"/>
<keyword evidence="4" id="KW-1185">Reference proteome</keyword>
<evidence type="ECO:0000259" key="2">
    <source>
        <dbReference type="PROSITE" id="PS50888"/>
    </source>
</evidence>
<reference evidence="3" key="2">
    <citation type="journal article" date="2008" name="Genome Biol.">
        <title>Improved genome assembly and evidence-based global gene model set for the chordate Ciona intestinalis: new insight into intron and operon populations.</title>
        <authorList>
            <person name="Satou Y."/>
            <person name="Mineta K."/>
            <person name="Ogasawara M."/>
            <person name="Sasakura Y."/>
            <person name="Shoguchi E."/>
            <person name="Ueno K."/>
            <person name="Yamada L."/>
            <person name="Matsumoto J."/>
            <person name="Wasserscheid J."/>
            <person name="Dewar K."/>
            <person name="Wiley G.B."/>
            <person name="Macmil S.L."/>
            <person name="Roe B.A."/>
            <person name="Zeller R.W."/>
            <person name="Hastings K.E."/>
            <person name="Lemaire P."/>
            <person name="Lindquist E."/>
            <person name="Endo T."/>
            <person name="Hotta K."/>
            <person name="Inaba K."/>
        </authorList>
    </citation>
    <scope>NUCLEOTIDE SEQUENCE [LARGE SCALE GENOMIC DNA]</scope>
    <source>
        <strain evidence="3">wild type</strain>
    </source>
</reference>
<dbReference type="GO" id="GO:0046983">
    <property type="term" value="F:protein dimerization activity"/>
    <property type="evidence" value="ECO:0007669"/>
    <property type="project" value="InterPro"/>
</dbReference>
<feature type="region of interest" description="Disordered" evidence="1">
    <location>
        <begin position="15"/>
        <end position="44"/>
    </location>
</feature>
<dbReference type="GO" id="GO:0032502">
    <property type="term" value="P:developmental process"/>
    <property type="evidence" value="ECO:0000318"/>
    <property type="project" value="GO_Central"/>
</dbReference>
<protein>
    <recommendedName>
        <fullName evidence="2">BHLH domain-containing protein</fullName>
    </recommendedName>
</protein>
<dbReference type="SUPFAM" id="SSF47459">
    <property type="entry name" value="HLH, helix-loop-helix DNA-binding domain"/>
    <property type="match status" value="1"/>
</dbReference>
<dbReference type="Proteomes" id="UP000008144">
    <property type="component" value="Chromosome 5"/>
</dbReference>
<reference evidence="3" key="4">
    <citation type="submission" date="2025-09" db="UniProtKB">
        <authorList>
            <consortium name="Ensembl"/>
        </authorList>
    </citation>
    <scope>IDENTIFICATION</scope>
</reference>
<proteinExistence type="predicted"/>
<dbReference type="EMBL" id="EAAA01002133">
    <property type="status" value="NOT_ANNOTATED_CDS"/>
    <property type="molecule type" value="Genomic_DNA"/>
</dbReference>
<sequence length="306" mass="34974">MTSLQYEQVSRTFSTNKVNSRKRRSDDVTISVAKKRRSNSAGKERDRLHVFNPALETLQSVIPVRLTEQRKLHKKQTLQLAIRYINFLRGCLDGTRDWKERNRFWCRTQDEMVIDAIDQAAAGHNVHCDVTSPQMTSPESESPPPPSGSYTQINYETVQPFIMDHNQDCSPQLRHWNEESPCCDVTYPLETTSIQNLQNYDQLYSQYDPTTSFLTSYFQHNSIPQDDVMKSNIANLPVLDPHNLIENPSSNYDIPNNCNGNPPLNKLDCAQQTVASSTLFADLEEILSSPENNCYLPESPESGYYS</sequence>
<accession>F6Z419</accession>
<dbReference type="GO" id="GO:0006357">
    <property type="term" value="P:regulation of transcription by RNA polymerase II"/>
    <property type="evidence" value="ECO:0000318"/>
    <property type="project" value="GO_Central"/>
</dbReference>
<reference evidence="3" key="3">
    <citation type="submission" date="2025-08" db="UniProtKB">
        <authorList>
            <consortium name="Ensembl"/>
        </authorList>
    </citation>
    <scope>IDENTIFICATION</scope>
</reference>
<feature type="region of interest" description="Disordered" evidence="1">
    <location>
        <begin position="131"/>
        <end position="151"/>
    </location>
</feature>
<dbReference type="Pfam" id="PF00010">
    <property type="entry name" value="HLH"/>
    <property type="match status" value="1"/>
</dbReference>
<evidence type="ECO:0000313" key="4">
    <source>
        <dbReference type="Proteomes" id="UP000008144"/>
    </source>
</evidence>
<dbReference type="PANTHER" id="PTHR23349">
    <property type="entry name" value="BASIC HELIX-LOOP-HELIX TRANSCRIPTION FACTOR, TWIST"/>
    <property type="match status" value="1"/>
</dbReference>
<dbReference type="Gene3D" id="4.10.280.10">
    <property type="entry name" value="Helix-loop-helix DNA-binding domain"/>
    <property type="match status" value="1"/>
</dbReference>
<dbReference type="InterPro" id="IPR011598">
    <property type="entry name" value="bHLH_dom"/>
</dbReference>
<gene>
    <name evidence="3" type="primary">LOC448996</name>
</gene>